<proteinExistence type="predicted"/>
<sequence>MGKWNELDKKLNKFLRLATFPIAVRLLKDKEELKSIKFLKKSEKKIALCQIFSYSRYYGWTMGCTMEDNLCPLANIALGFEEPYKLFLEGAFFVGRYNETKEAAKKTTATMPKLPYGKFSAIVSGALNRVEFEPDFIMIWGNSAQIMRIIQGSLWKEGGRITMSTFCDGVCADTIAKAYLTEELQIAFPCLGDRRFGMAKDTDLIASIPFGVVDSIIEGMEKTHKTGTRYPIPYELSTPEFFVKLKKQLDKAKKD</sequence>
<dbReference type="PANTHER" id="PTHR37954:SF3">
    <property type="entry name" value="DUF169 DOMAIN-CONTAINING PROTEIN"/>
    <property type="match status" value="1"/>
</dbReference>
<name>X0ZWC0_9ZZZZ</name>
<comment type="caution">
    <text evidence="1">The sequence shown here is derived from an EMBL/GenBank/DDBJ whole genome shotgun (WGS) entry which is preliminary data.</text>
</comment>
<evidence type="ECO:0000313" key="1">
    <source>
        <dbReference type="EMBL" id="GAG74115.1"/>
    </source>
</evidence>
<organism evidence="1">
    <name type="scientific">marine sediment metagenome</name>
    <dbReference type="NCBI Taxonomy" id="412755"/>
    <lineage>
        <taxon>unclassified sequences</taxon>
        <taxon>metagenomes</taxon>
        <taxon>ecological metagenomes</taxon>
    </lineage>
</organism>
<reference evidence="1" key="1">
    <citation type="journal article" date="2014" name="Front. Microbiol.">
        <title>High frequency of phylogenetically diverse reductive dehalogenase-homologous genes in deep subseafloor sedimentary metagenomes.</title>
        <authorList>
            <person name="Kawai M."/>
            <person name="Futagami T."/>
            <person name="Toyoda A."/>
            <person name="Takaki Y."/>
            <person name="Nishi S."/>
            <person name="Hori S."/>
            <person name="Arai W."/>
            <person name="Tsubouchi T."/>
            <person name="Morono Y."/>
            <person name="Uchiyama I."/>
            <person name="Ito T."/>
            <person name="Fujiyama A."/>
            <person name="Inagaki F."/>
            <person name="Takami H."/>
        </authorList>
    </citation>
    <scope>NUCLEOTIDE SEQUENCE</scope>
    <source>
        <strain evidence="1">Expedition CK06-06</strain>
    </source>
</reference>
<dbReference type="Pfam" id="PF02596">
    <property type="entry name" value="DUF169"/>
    <property type="match status" value="1"/>
</dbReference>
<dbReference type="PANTHER" id="PTHR37954">
    <property type="entry name" value="BLL4979 PROTEIN"/>
    <property type="match status" value="1"/>
</dbReference>
<evidence type="ECO:0008006" key="2">
    <source>
        <dbReference type="Google" id="ProtNLM"/>
    </source>
</evidence>
<dbReference type="AlphaFoldDB" id="X0ZWC0"/>
<accession>X0ZWC0</accession>
<gene>
    <name evidence="1" type="ORF">S01H4_06365</name>
</gene>
<dbReference type="InterPro" id="IPR003748">
    <property type="entry name" value="DUF169"/>
</dbReference>
<dbReference type="EMBL" id="BART01001952">
    <property type="protein sequence ID" value="GAG74115.1"/>
    <property type="molecule type" value="Genomic_DNA"/>
</dbReference>
<protein>
    <recommendedName>
        <fullName evidence="2">DUF169 domain-containing protein</fullName>
    </recommendedName>
</protein>